<dbReference type="EMBL" id="BAABWU010000002">
    <property type="protein sequence ID" value="GAA6195337.1"/>
    <property type="molecule type" value="Genomic_DNA"/>
</dbReference>
<organism evidence="1 2">
    <name type="scientific">Pseudophaeobacter arcticus</name>
    <dbReference type="NCBI Taxonomy" id="385492"/>
    <lineage>
        <taxon>Bacteria</taxon>
        <taxon>Pseudomonadati</taxon>
        <taxon>Pseudomonadota</taxon>
        <taxon>Alphaproteobacteria</taxon>
        <taxon>Rhodobacterales</taxon>
        <taxon>Paracoccaceae</taxon>
        <taxon>Pseudophaeobacter</taxon>
    </lineage>
</organism>
<accession>A0ABQ0AHI7</accession>
<sequence>MVQSKRRWDPLCKVALPQPLKPCRQGGTAVGLWAQRRAWGAALLAPYSFVSFQYHWRSQSNRSAPQARCHPQSAGLVRRQPGMACAREPPFFVNT</sequence>
<reference evidence="1 2" key="1">
    <citation type="submission" date="2024-04" db="EMBL/GenBank/DDBJ databases">
        <title>Draft genome sequence of Pseudophaeobacter arcticus NBRC 116598.</title>
        <authorList>
            <person name="Miyakawa T."/>
            <person name="Kusuya Y."/>
            <person name="Miura T."/>
        </authorList>
    </citation>
    <scope>NUCLEOTIDE SEQUENCE [LARGE SCALE GENOMIC DNA]</scope>
    <source>
        <strain evidence="1 2">SU-CL00105</strain>
    </source>
</reference>
<protein>
    <submittedName>
        <fullName evidence="1">Uncharacterized protein</fullName>
    </submittedName>
</protein>
<evidence type="ECO:0000313" key="2">
    <source>
        <dbReference type="Proteomes" id="UP001441944"/>
    </source>
</evidence>
<dbReference type="Proteomes" id="UP001441944">
    <property type="component" value="Unassembled WGS sequence"/>
</dbReference>
<comment type="caution">
    <text evidence="1">The sequence shown here is derived from an EMBL/GenBank/DDBJ whole genome shotgun (WGS) entry which is preliminary data.</text>
</comment>
<proteinExistence type="predicted"/>
<name>A0ABQ0AHI7_9RHOB</name>
<keyword evidence="2" id="KW-1185">Reference proteome</keyword>
<evidence type="ECO:0000313" key="1">
    <source>
        <dbReference type="EMBL" id="GAA6195337.1"/>
    </source>
</evidence>
<gene>
    <name evidence="1" type="ORF">NBRC116598_07810</name>
</gene>